<dbReference type="EMBL" id="VJDK01000037">
    <property type="protein sequence ID" value="MWY74679.1"/>
    <property type="molecule type" value="Genomic_DNA"/>
</dbReference>
<dbReference type="RefSeq" id="WP_010032334.1">
    <property type="nucleotide sequence ID" value="NZ_CP025778.1"/>
</dbReference>
<keyword evidence="1" id="KW-0812">Transmembrane</keyword>
<reference evidence="3" key="1">
    <citation type="submission" date="2019-06" db="EMBL/GenBank/DDBJ databases">
        <title>Phylogeography and genetic diversity of Francisella tularensis subsp. holarctica in France (1947-2018).</title>
        <authorList>
            <person name="Kevin M."/>
            <person name="Madani N."/>
            <person name="Maurin M."/>
        </authorList>
    </citation>
    <scope>NUCLEOTIDE SEQUENCE</scope>
    <source>
        <strain evidence="2">10-1635/5</strain>
        <strain evidence="3">93-11516</strain>
    </source>
</reference>
<dbReference type="EMBL" id="VJIQ01000038">
    <property type="protein sequence ID" value="MXB13907.1"/>
    <property type="molecule type" value="Genomic_DNA"/>
</dbReference>
<comment type="caution">
    <text evidence="3">The sequence shown here is derived from an EMBL/GenBank/DDBJ whole genome shotgun (WGS) entry which is preliminary data.</text>
</comment>
<gene>
    <name evidence="2" type="ORF">FNB10_06325</name>
    <name evidence="3" type="ORF">FND40_06605</name>
</gene>
<organism evidence="3">
    <name type="scientific">Francisella tularensis</name>
    <dbReference type="NCBI Taxonomy" id="263"/>
    <lineage>
        <taxon>Bacteria</taxon>
        <taxon>Pseudomonadati</taxon>
        <taxon>Pseudomonadota</taxon>
        <taxon>Gammaproteobacteria</taxon>
        <taxon>Thiotrichales</taxon>
        <taxon>Francisellaceae</taxon>
        <taxon>Francisella</taxon>
    </lineage>
</organism>
<evidence type="ECO:0000256" key="1">
    <source>
        <dbReference type="SAM" id="Phobius"/>
    </source>
</evidence>
<evidence type="ECO:0000313" key="3">
    <source>
        <dbReference type="EMBL" id="MXB13907.1"/>
    </source>
</evidence>
<dbReference type="Pfam" id="PF12092">
    <property type="entry name" value="DUF3568"/>
    <property type="match status" value="1"/>
</dbReference>
<name>A0A6B0KIH0_FRATU</name>
<accession>A0A6B0KIH0</accession>
<keyword evidence="1" id="KW-0472">Membrane</keyword>
<sequence>MKKLSKLLLRMLITILVTIIVAGCASINDSNTRYENGYYITELNYNFNDVYQATINSISSGITYDENGHVYNLLENSEINNKATVTAVNNEDPKDRLEIIIFKISKNNTKIMIKYADHGDSIRSSALLDTINESL</sequence>
<dbReference type="InterPro" id="IPR021952">
    <property type="entry name" value="Flpp3-like"/>
</dbReference>
<dbReference type="PROSITE" id="PS51257">
    <property type="entry name" value="PROKAR_LIPOPROTEIN"/>
    <property type="match status" value="1"/>
</dbReference>
<dbReference type="AlphaFoldDB" id="A0A6B0KIH0"/>
<proteinExistence type="predicted"/>
<evidence type="ECO:0000313" key="2">
    <source>
        <dbReference type="EMBL" id="MWY74679.1"/>
    </source>
</evidence>
<feature type="transmembrane region" description="Helical" evidence="1">
    <location>
        <begin position="7"/>
        <end position="28"/>
    </location>
</feature>
<keyword evidence="1" id="KW-1133">Transmembrane helix</keyword>
<protein>
    <submittedName>
        <fullName evidence="3">DUF3568 family protein</fullName>
    </submittedName>
</protein>